<dbReference type="GO" id="GO:0043565">
    <property type="term" value="F:sequence-specific DNA binding"/>
    <property type="evidence" value="ECO:0007669"/>
    <property type="project" value="InterPro"/>
</dbReference>
<dbReference type="SMART" id="SM00448">
    <property type="entry name" value="REC"/>
    <property type="match status" value="1"/>
</dbReference>
<dbReference type="InterPro" id="IPR009057">
    <property type="entry name" value="Homeodomain-like_sf"/>
</dbReference>
<evidence type="ECO:0000259" key="5">
    <source>
        <dbReference type="PROSITE" id="PS01124"/>
    </source>
</evidence>
<dbReference type="PANTHER" id="PTHR43280">
    <property type="entry name" value="ARAC-FAMILY TRANSCRIPTIONAL REGULATOR"/>
    <property type="match status" value="1"/>
</dbReference>
<accession>A0A916YVT9</accession>
<dbReference type="PRINTS" id="PR00032">
    <property type="entry name" value="HTHARAC"/>
</dbReference>
<dbReference type="SMART" id="SM00342">
    <property type="entry name" value="HTH_ARAC"/>
    <property type="match status" value="1"/>
</dbReference>
<gene>
    <name evidence="7" type="ORF">GCM10010911_22720</name>
</gene>
<sequence length="557" mass="64404">MYKLLIVDDEPKIVNGLYEQFLEWGHVEMEVYRAYSAVEALRIVSTAKMDIVLTDFHMPVMSGLELQVRILELWPRCKIIFLTGYEDFDYIQSAFRQGGIDYILKLEDDQVVFDAVDKAITLLQDELKVEQFMMRAERQVREAVPLLRKEYLSDLLEGDLVPGDVTNKRLKELDIPLAADENVLLVAGRIDSWREDVLSLSDKSLFQFAVQNIFAEYMRTWNVISWSTRHAELVWLIQPVQPDAAARAEEWRKCETFLHYTLPDIQASCVQLLQVQLSLVISSSSCEWVELGRQYMKLQNILHQGLGRGREVILFEPKDNEVPQEGSATPGGAVHRGVLLVKRIKQLEWQLESGQKEEFARMFREIAATVRTIALEGEKGTLLVEIHYTFSAMFLSYLNRWQLFEEVSATVRTEPLLNASLFHSWSEAESYYASLYELLFSLKTNEQKDRIRQIVSDVNQYIEQHLSEPLSLDVLADHVYLHPTYLSKLYKQATSVGVSDWIKDRRLKRAKELLANSRLKVHEIAGAVGFESGQYFAKVFKKETNCTPQEYRTLRLV</sequence>
<proteinExistence type="predicted"/>
<reference evidence="7" key="2">
    <citation type="submission" date="2020-09" db="EMBL/GenBank/DDBJ databases">
        <authorList>
            <person name="Sun Q."/>
            <person name="Zhou Y."/>
        </authorList>
    </citation>
    <scope>NUCLEOTIDE SEQUENCE</scope>
    <source>
        <strain evidence="7">CGMCC 1.15178</strain>
    </source>
</reference>
<dbReference type="InterPro" id="IPR018060">
    <property type="entry name" value="HTH_AraC"/>
</dbReference>
<dbReference type="InterPro" id="IPR011006">
    <property type="entry name" value="CheY-like_superfamily"/>
</dbReference>
<protein>
    <recommendedName>
        <fullName evidence="9">DNA-binding response regulator</fullName>
    </recommendedName>
</protein>
<dbReference type="GO" id="GO:0003700">
    <property type="term" value="F:DNA-binding transcription factor activity"/>
    <property type="evidence" value="ECO:0007669"/>
    <property type="project" value="InterPro"/>
</dbReference>
<dbReference type="PROSITE" id="PS01124">
    <property type="entry name" value="HTH_ARAC_FAMILY_2"/>
    <property type="match status" value="1"/>
</dbReference>
<dbReference type="Gene3D" id="1.10.10.60">
    <property type="entry name" value="Homeodomain-like"/>
    <property type="match status" value="2"/>
</dbReference>
<feature type="domain" description="Response regulatory" evidence="6">
    <location>
        <begin position="3"/>
        <end position="120"/>
    </location>
</feature>
<evidence type="ECO:0000256" key="1">
    <source>
        <dbReference type="ARBA" id="ARBA00023015"/>
    </source>
</evidence>
<dbReference type="EMBL" id="BMHP01000002">
    <property type="protein sequence ID" value="GGD64423.1"/>
    <property type="molecule type" value="Genomic_DNA"/>
</dbReference>
<dbReference type="SUPFAM" id="SSF46689">
    <property type="entry name" value="Homeodomain-like"/>
    <property type="match status" value="2"/>
</dbReference>
<dbReference type="Gene3D" id="3.40.50.2300">
    <property type="match status" value="1"/>
</dbReference>
<dbReference type="SUPFAM" id="SSF52172">
    <property type="entry name" value="CheY-like"/>
    <property type="match status" value="1"/>
</dbReference>
<evidence type="ECO:0000256" key="2">
    <source>
        <dbReference type="ARBA" id="ARBA00023125"/>
    </source>
</evidence>
<comment type="caution">
    <text evidence="7">The sequence shown here is derived from an EMBL/GenBank/DDBJ whole genome shotgun (WGS) entry which is preliminary data.</text>
</comment>
<evidence type="ECO:0008006" key="9">
    <source>
        <dbReference type="Google" id="ProtNLM"/>
    </source>
</evidence>
<dbReference type="RefSeq" id="WP_188992099.1">
    <property type="nucleotide sequence ID" value="NZ_BMHP01000002.1"/>
</dbReference>
<name>A0A916YVT9_9BACL</name>
<keyword evidence="1" id="KW-0805">Transcription regulation</keyword>
<dbReference type="Pfam" id="PF00072">
    <property type="entry name" value="Response_reg"/>
    <property type="match status" value="1"/>
</dbReference>
<dbReference type="GO" id="GO:0000160">
    <property type="term" value="P:phosphorelay signal transduction system"/>
    <property type="evidence" value="ECO:0007669"/>
    <property type="project" value="InterPro"/>
</dbReference>
<evidence type="ECO:0000313" key="7">
    <source>
        <dbReference type="EMBL" id="GGD64423.1"/>
    </source>
</evidence>
<feature type="domain" description="HTH araC/xylS-type" evidence="5">
    <location>
        <begin position="456"/>
        <end position="554"/>
    </location>
</feature>
<dbReference type="AlphaFoldDB" id="A0A916YVT9"/>
<evidence type="ECO:0000256" key="3">
    <source>
        <dbReference type="ARBA" id="ARBA00023163"/>
    </source>
</evidence>
<keyword evidence="4" id="KW-0597">Phosphoprotein</keyword>
<keyword evidence="2" id="KW-0238">DNA-binding</keyword>
<dbReference type="InterPro" id="IPR020449">
    <property type="entry name" value="Tscrpt_reg_AraC-type_HTH"/>
</dbReference>
<evidence type="ECO:0000259" key="6">
    <source>
        <dbReference type="PROSITE" id="PS50110"/>
    </source>
</evidence>
<dbReference type="PANTHER" id="PTHR43280:SF28">
    <property type="entry name" value="HTH-TYPE TRANSCRIPTIONAL ACTIVATOR RHAS"/>
    <property type="match status" value="1"/>
</dbReference>
<reference evidence="7" key="1">
    <citation type="journal article" date="2014" name="Int. J. Syst. Evol. Microbiol.">
        <title>Complete genome sequence of Corynebacterium casei LMG S-19264T (=DSM 44701T), isolated from a smear-ripened cheese.</title>
        <authorList>
            <consortium name="US DOE Joint Genome Institute (JGI-PGF)"/>
            <person name="Walter F."/>
            <person name="Albersmeier A."/>
            <person name="Kalinowski J."/>
            <person name="Ruckert C."/>
        </authorList>
    </citation>
    <scope>NUCLEOTIDE SEQUENCE</scope>
    <source>
        <strain evidence="7">CGMCC 1.15178</strain>
    </source>
</reference>
<organism evidence="7 8">
    <name type="scientific">Paenibacillus nasutitermitis</name>
    <dbReference type="NCBI Taxonomy" id="1652958"/>
    <lineage>
        <taxon>Bacteria</taxon>
        <taxon>Bacillati</taxon>
        <taxon>Bacillota</taxon>
        <taxon>Bacilli</taxon>
        <taxon>Bacillales</taxon>
        <taxon>Paenibacillaceae</taxon>
        <taxon>Paenibacillus</taxon>
    </lineage>
</organism>
<dbReference type="PROSITE" id="PS50110">
    <property type="entry name" value="RESPONSE_REGULATORY"/>
    <property type="match status" value="1"/>
</dbReference>
<dbReference type="CDD" id="cd17536">
    <property type="entry name" value="REC_YesN-like"/>
    <property type="match status" value="1"/>
</dbReference>
<keyword evidence="3" id="KW-0804">Transcription</keyword>
<dbReference type="Pfam" id="PF12833">
    <property type="entry name" value="HTH_18"/>
    <property type="match status" value="1"/>
</dbReference>
<dbReference type="InterPro" id="IPR001789">
    <property type="entry name" value="Sig_transdc_resp-reg_receiver"/>
</dbReference>
<evidence type="ECO:0000313" key="8">
    <source>
        <dbReference type="Proteomes" id="UP000612456"/>
    </source>
</evidence>
<keyword evidence="8" id="KW-1185">Reference proteome</keyword>
<dbReference type="Proteomes" id="UP000612456">
    <property type="component" value="Unassembled WGS sequence"/>
</dbReference>
<evidence type="ECO:0000256" key="4">
    <source>
        <dbReference type="PROSITE-ProRule" id="PRU00169"/>
    </source>
</evidence>
<feature type="modified residue" description="4-aspartylphosphate" evidence="4">
    <location>
        <position position="55"/>
    </location>
</feature>